<evidence type="ECO:0000256" key="1">
    <source>
        <dbReference type="SAM" id="MobiDB-lite"/>
    </source>
</evidence>
<evidence type="ECO:0000313" key="3">
    <source>
        <dbReference type="EMBL" id="OIW18223.1"/>
    </source>
</evidence>
<accession>A0A4P1RTC5</accession>
<reference evidence="3 4" key="1">
    <citation type="journal article" date="2017" name="Plant Biotechnol. J.">
        <title>A comprehensive draft genome sequence for lupin (Lupinus angustifolius), an emerging health food: insights into plant-microbe interactions and legume evolution.</title>
        <authorList>
            <person name="Hane J.K."/>
            <person name="Ming Y."/>
            <person name="Kamphuis L.G."/>
            <person name="Nelson M.N."/>
            <person name="Garg G."/>
            <person name="Atkins C.A."/>
            <person name="Bayer P.E."/>
            <person name="Bravo A."/>
            <person name="Bringans S."/>
            <person name="Cannon S."/>
            <person name="Edwards D."/>
            <person name="Foley R."/>
            <person name="Gao L.L."/>
            <person name="Harrison M.J."/>
            <person name="Huang W."/>
            <person name="Hurgobin B."/>
            <person name="Li S."/>
            <person name="Liu C.W."/>
            <person name="McGrath A."/>
            <person name="Morahan G."/>
            <person name="Murray J."/>
            <person name="Weller J."/>
            <person name="Jian J."/>
            <person name="Singh K.B."/>
        </authorList>
    </citation>
    <scope>NUCLEOTIDE SEQUENCE [LARGE SCALE GENOMIC DNA]</scope>
    <source>
        <strain evidence="4">cv. Tanjil</strain>
        <tissue evidence="3">Whole plant</tissue>
    </source>
</reference>
<sequence length="379" mass="40479">MLDFGDHIKSQSNGPTQLSRFNELALKSKSTWAMSFATGGNGTNCASNDSDAIPCLSNAVAQTPRDAFPACPQSPKQHALNAPINEQLNGSHSPIEPIPSTIVGPHIQTQNSNLEDKPSDKIGEVLRGAKLTDEEADSLVKKKPWSGYKMKEMSGSGIFSANAKDTSSPANSANSKNRTSIRTYQQAINGISQISFNTEESISPKKPTSIAEIAKQRELSGTLHQPDTKNKKQISSAKTKELSGNDIFAPAPEILPRPVAAARTLQSKESKDMRGPVPQNARTSVKVSNPAAGQSNILFGEESIKKTSKKIHDQKFAELTGNNIFKGDVPPASAEKSLSRAKLREITGSNIFADGKAETRDVIRGARRPPGGGSSIALV</sequence>
<dbReference type="Gramene" id="OIW18223">
    <property type="protein sequence ID" value="OIW18223"/>
    <property type="gene ID" value="TanjilG_31343"/>
</dbReference>
<dbReference type="PANTHER" id="PTHR31132:SF2">
    <property type="entry name" value="HEMATOLOGICAL_NEUROLOGICAL-LIKE PROTEIN"/>
    <property type="match status" value="1"/>
</dbReference>
<evidence type="ECO:0000259" key="2">
    <source>
        <dbReference type="Pfam" id="PF13266"/>
    </source>
</evidence>
<dbReference type="InterPro" id="IPR025131">
    <property type="entry name" value="DUF4057"/>
</dbReference>
<dbReference type="Pfam" id="PF13266">
    <property type="entry name" value="DUF4057"/>
    <property type="match status" value="1"/>
</dbReference>
<name>A0A4P1RTC5_LUPAN</name>
<dbReference type="EMBL" id="CM007361">
    <property type="protein sequence ID" value="OIW18223.1"/>
    <property type="molecule type" value="Genomic_DNA"/>
</dbReference>
<feature type="region of interest" description="Disordered" evidence="1">
    <location>
        <begin position="219"/>
        <end position="243"/>
    </location>
</feature>
<organism evidence="3 4">
    <name type="scientific">Lupinus angustifolius</name>
    <name type="common">Narrow-leaved blue lupine</name>
    <dbReference type="NCBI Taxonomy" id="3871"/>
    <lineage>
        <taxon>Eukaryota</taxon>
        <taxon>Viridiplantae</taxon>
        <taxon>Streptophyta</taxon>
        <taxon>Embryophyta</taxon>
        <taxon>Tracheophyta</taxon>
        <taxon>Spermatophyta</taxon>
        <taxon>Magnoliopsida</taxon>
        <taxon>eudicotyledons</taxon>
        <taxon>Gunneridae</taxon>
        <taxon>Pentapetalae</taxon>
        <taxon>rosids</taxon>
        <taxon>fabids</taxon>
        <taxon>Fabales</taxon>
        <taxon>Fabaceae</taxon>
        <taxon>Papilionoideae</taxon>
        <taxon>50 kb inversion clade</taxon>
        <taxon>genistoids sensu lato</taxon>
        <taxon>core genistoids</taxon>
        <taxon>Genisteae</taxon>
        <taxon>Lupinus</taxon>
    </lineage>
</organism>
<feature type="region of interest" description="Disordered" evidence="1">
    <location>
        <begin position="264"/>
        <end position="288"/>
    </location>
</feature>
<protein>
    <recommendedName>
        <fullName evidence="2">DUF4057 domain-containing protein</fullName>
    </recommendedName>
</protein>
<feature type="domain" description="DUF4057" evidence="2">
    <location>
        <begin position="108"/>
        <end position="377"/>
    </location>
</feature>
<proteinExistence type="predicted"/>
<dbReference type="STRING" id="3871.A0A4P1RTC5"/>
<evidence type="ECO:0000313" key="4">
    <source>
        <dbReference type="Proteomes" id="UP000188354"/>
    </source>
</evidence>
<dbReference type="Proteomes" id="UP000188354">
    <property type="component" value="Chromosome LG01"/>
</dbReference>
<feature type="region of interest" description="Disordered" evidence="1">
    <location>
        <begin position="159"/>
        <end position="178"/>
    </location>
</feature>
<gene>
    <name evidence="3" type="ORF">TanjilG_31343</name>
</gene>
<dbReference type="PANTHER" id="PTHR31132">
    <property type="entry name" value="N-LYSINE METHYLTRANSFERASE"/>
    <property type="match status" value="1"/>
</dbReference>
<dbReference type="AlphaFoldDB" id="A0A4P1RTC5"/>
<keyword evidence="4" id="KW-1185">Reference proteome</keyword>